<evidence type="ECO:0000259" key="1">
    <source>
        <dbReference type="Pfam" id="PF23926"/>
    </source>
</evidence>
<proteinExistence type="predicted"/>
<comment type="caution">
    <text evidence="2">The sequence shown here is derived from an EMBL/GenBank/DDBJ whole genome shotgun (WGS) entry which is preliminary data.</text>
</comment>
<dbReference type="AlphaFoldDB" id="A0A9X2E8T7"/>
<feature type="domain" description="LtfC/p132/Gp6 beta-sandwich" evidence="1">
    <location>
        <begin position="39"/>
        <end position="107"/>
    </location>
</feature>
<dbReference type="InterPro" id="IPR055688">
    <property type="entry name" value="LtfC/p132/Gp6_b-sand"/>
</dbReference>
<dbReference type="Proteomes" id="UP001139157">
    <property type="component" value="Unassembled WGS sequence"/>
</dbReference>
<evidence type="ECO:0000313" key="3">
    <source>
        <dbReference type="Proteomes" id="UP001139157"/>
    </source>
</evidence>
<dbReference type="Pfam" id="PF23926">
    <property type="entry name" value="LtfC"/>
    <property type="match status" value="1"/>
</dbReference>
<organism evidence="2 3">
    <name type="scientific">Nocardia pulmonis</name>
    <dbReference type="NCBI Taxonomy" id="2951408"/>
    <lineage>
        <taxon>Bacteria</taxon>
        <taxon>Bacillati</taxon>
        <taxon>Actinomycetota</taxon>
        <taxon>Actinomycetes</taxon>
        <taxon>Mycobacteriales</taxon>
        <taxon>Nocardiaceae</taxon>
        <taxon>Nocardia</taxon>
    </lineage>
</organism>
<protein>
    <recommendedName>
        <fullName evidence="1">LtfC/p132/Gp6 beta-sandwich domain-containing protein</fullName>
    </recommendedName>
</protein>
<evidence type="ECO:0000313" key="2">
    <source>
        <dbReference type="EMBL" id="MCM6774975.1"/>
    </source>
</evidence>
<keyword evidence="3" id="KW-1185">Reference proteome</keyword>
<name>A0A9X2E8T7_9NOCA</name>
<dbReference type="EMBL" id="JAMRXG010000006">
    <property type="protein sequence ID" value="MCM6774975.1"/>
    <property type="molecule type" value="Genomic_DNA"/>
</dbReference>
<dbReference type="RefSeq" id="WP_251912891.1">
    <property type="nucleotide sequence ID" value="NZ_JAMRXG010000006.1"/>
</dbReference>
<gene>
    <name evidence="2" type="ORF">NDR86_15980</name>
</gene>
<sequence length="113" mass="12161">MAESCCTPLVTGSGNAPGELRVNVVCGDPINLSFRRCGGWPGDTTATLRLAHPWDWSATIAGTIVGEYLTFHIPPDDARQIPRDAVASIHLEHPGVDPYTWLSGRVHHRGGCC</sequence>
<reference evidence="2" key="1">
    <citation type="submission" date="2022-06" db="EMBL/GenBank/DDBJ databases">
        <title>Novel species in genus nocardia.</title>
        <authorList>
            <person name="Li F."/>
        </authorList>
    </citation>
    <scope>NUCLEOTIDE SEQUENCE</scope>
    <source>
        <strain evidence="2">CDC141</strain>
    </source>
</reference>
<accession>A0A9X2E8T7</accession>